<dbReference type="Pfam" id="PF06108">
    <property type="entry name" value="DUF952"/>
    <property type="match status" value="1"/>
</dbReference>
<name>A0A6M0IK78_9BACT</name>
<sequence length="107" mass="12259">MSLLYHVVPASVWATYETASMYEADSLRTEGFIHLSTSNQVNGVLDRYYRNVPDLLLLHVDPDRLVNELKYEVSTNNERFPHLYGPLNKDAVVTVERLTQVPINQPV</sequence>
<evidence type="ECO:0000313" key="2">
    <source>
        <dbReference type="Proteomes" id="UP000477386"/>
    </source>
</evidence>
<gene>
    <name evidence="1" type="ORF">GK091_16915</name>
</gene>
<dbReference type="Gene3D" id="3.20.170.20">
    <property type="entry name" value="Protein of unknown function DUF952"/>
    <property type="match status" value="1"/>
</dbReference>
<dbReference type="PANTHER" id="PTHR34129">
    <property type="entry name" value="BLR1139 PROTEIN"/>
    <property type="match status" value="1"/>
</dbReference>
<proteinExistence type="predicted"/>
<dbReference type="RefSeq" id="WP_164040953.1">
    <property type="nucleotide sequence ID" value="NZ_JAAGNZ010000002.1"/>
</dbReference>
<dbReference type="PANTHER" id="PTHR34129:SF1">
    <property type="entry name" value="DUF952 DOMAIN-CONTAINING PROTEIN"/>
    <property type="match status" value="1"/>
</dbReference>
<keyword evidence="2" id="KW-1185">Reference proteome</keyword>
<dbReference type="InterPro" id="IPR009297">
    <property type="entry name" value="DUF952"/>
</dbReference>
<reference evidence="1 2" key="1">
    <citation type="submission" date="2020-02" db="EMBL/GenBank/DDBJ databases">
        <title>Draft genome sequence of two Spirosoma agri KCTC 52727 and Spirosoma terrae KCTC 52035.</title>
        <authorList>
            <person name="Rojas J."/>
            <person name="Ambika Manirajan B."/>
            <person name="Ratering S."/>
            <person name="Suarez C."/>
            <person name="Schnell S."/>
        </authorList>
    </citation>
    <scope>NUCLEOTIDE SEQUENCE [LARGE SCALE GENOMIC DNA]</scope>
    <source>
        <strain evidence="1 2">KCTC 52727</strain>
    </source>
</reference>
<comment type="caution">
    <text evidence="1">The sequence shown here is derived from an EMBL/GenBank/DDBJ whole genome shotgun (WGS) entry which is preliminary data.</text>
</comment>
<dbReference type="EMBL" id="JAAGNZ010000002">
    <property type="protein sequence ID" value="NEU68574.1"/>
    <property type="molecule type" value="Genomic_DNA"/>
</dbReference>
<accession>A0A6M0IK78</accession>
<dbReference type="SUPFAM" id="SSF56399">
    <property type="entry name" value="ADP-ribosylation"/>
    <property type="match status" value="1"/>
</dbReference>
<dbReference type="Proteomes" id="UP000477386">
    <property type="component" value="Unassembled WGS sequence"/>
</dbReference>
<protein>
    <submittedName>
        <fullName evidence="1">DUF952 domain-containing protein</fullName>
    </submittedName>
</protein>
<organism evidence="1 2">
    <name type="scientific">Spirosoma agri</name>
    <dbReference type="NCBI Taxonomy" id="1987381"/>
    <lineage>
        <taxon>Bacteria</taxon>
        <taxon>Pseudomonadati</taxon>
        <taxon>Bacteroidota</taxon>
        <taxon>Cytophagia</taxon>
        <taxon>Cytophagales</taxon>
        <taxon>Cytophagaceae</taxon>
        <taxon>Spirosoma</taxon>
    </lineage>
</organism>
<dbReference type="AlphaFoldDB" id="A0A6M0IK78"/>
<evidence type="ECO:0000313" key="1">
    <source>
        <dbReference type="EMBL" id="NEU68574.1"/>
    </source>
</evidence>